<accession>A0A511X7T2</accession>
<protein>
    <recommendedName>
        <fullName evidence="4">DUF2497 domain-containing protein</fullName>
    </recommendedName>
</protein>
<dbReference type="AlphaFoldDB" id="A0A511X7T2"/>
<evidence type="ECO:0000256" key="1">
    <source>
        <dbReference type="SAM" id="MobiDB-lite"/>
    </source>
</evidence>
<evidence type="ECO:0000313" key="3">
    <source>
        <dbReference type="Proteomes" id="UP000321635"/>
    </source>
</evidence>
<reference evidence="2 3" key="1">
    <citation type="submission" date="2019-07" db="EMBL/GenBank/DDBJ databases">
        <title>Whole genome shotgun sequence of Acetobacter nitrogenifigens NBRC 105050.</title>
        <authorList>
            <person name="Hosoyama A."/>
            <person name="Uohara A."/>
            <person name="Ohji S."/>
            <person name="Ichikawa N."/>
        </authorList>
    </citation>
    <scope>NUCLEOTIDE SEQUENCE [LARGE SCALE GENOMIC DNA]</scope>
    <source>
        <strain evidence="2 3">NBRC 105050</strain>
    </source>
</reference>
<feature type="compositionally biased region" description="Basic and acidic residues" evidence="1">
    <location>
        <begin position="74"/>
        <end position="116"/>
    </location>
</feature>
<gene>
    <name evidence="2" type="ORF">ANI02nite_08840</name>
</gene>
<sequence>MTDEHDSHAESGSIETVLSSIRRILQDGRDDAAPAEAHAGRATPAAYDDDEDDEDSVLVLDSSMIAQDDGGEPSVHDAKQEVATSEREHGTDVEKPTPDAIEAKSIDPVEADEGHVTSDVVAPLAEAPADDFVESPAEQPVAAIPSSAKNVSAEFDAAASEGEGKISSKDETVSEVVAEDLSSAVVSPHEEKAAATQPERPQVIQSGGIMSEDKNTSTDGQSFAQGYGAAGAAAESDAPAPVSIALDKQTVGATEHSFGALQQMLRRKQSNEHRERRVAITRGGNLTIEDIVRDEVRAFLKEWLDNHLSSIVQQAVQKEIERLSDR</sequence>
<dbReference type="EMBL" id="BJYF01000003">
    <property type="protein sequence ID" value="GEN59000.1"/>
    <property type="molecule type" value="Genomic_DNA"/>
</dbReference>
<feature type="compositionally biased region" description="Acidic residues" evidence="1">
    <location>
        <begin position="47"/>
        <end position="56"/>
    </location>
</feature>
<evidence type="ECO:0008006" key="4">
    <source>
        <dbReference type="Google" id="ProtNLM"/>
    </source>
</evidence>
<dbReference type="STRING" id="1120919.GCA_000429165_00908"/>
<dbReference type="InterPro" id="IPR019632">
    <property type="entry name" value="DUF2497"/>
</dbReference>
<dbReference type="Proteomes" id="UP000321635">
    <property type="component" value="Unassembled WGS sequence"/>
</dbReference>
<keyword evidence="3" id="KW-1185">Reference proteome</keyword>
<proteinExistence type="predicted"/>
<feature type="region of interest" description="Disordered" evidence="1">
    <location>
        <begin position="1"/>
        <end position="118"/>
    </location>
</feature>
<name>A0A511X7T2_9PROT</name>
<comment type="caution">
    <text evidence="2">The sequence shown here is derived from an EMBL/GenBank/DDBJ whole genome shotgun (WGS) entry which is preliminary data.</text>
</comment>
<dbReference type="Pfam" id="PF10691">
    <property type="entry name" value="DUF2497"/>
    <property type="match status" value="1"/>
</dbReference>
<feature type="region of interest" description="Disordered" evidence="1">
    <location>
        <begin position="183"/>
        <end position="204"/>
    </location>
</feature>
<organism evidence="2 3">
    <name type="scientific">Acetobacter nitrogenifigens DSM 23921 = NBRC 105050</name>
    <dbReference type="NCBI Taxonomy" id="1120919"/>
    <lineage>
        <taxon>Bacteria</taxon>
        <taxon>Pseudomonadati</taxon>
        <taxon>Pseudomonadota</taxon>
        <taxon>Alphaproteobacteria</taxon>
        <taxon>Acetobacterales</taxon>
        <taxon>Acetobacteraceae</taxon>
        <taxon>Acetobacter</taxon>
    </lineage>
</organism>
<evidence type="ECO:0000313" key="2">
    <source>
        <dbReference type="EMBL" id="GEN59000.1"/>
    </source>
</evidence>
<dbReference type="RefSeq" id="WP_246789328.1">
    <property type="nucleotide sequence ID" value="NZ_AUBI01000002.1"/>
</dbReference>